<keyword evidence="3" id="KW-1185">Reference proteome</keyword>
<evidence type="ECO:0008006" key="4">
    <source>
        <dbReference type="Google" id="ProtNLM"/>
    </source>
</evidence>
<accession>A0ABQ4KKF5</accession>
<organism evidence="2 3">
    <name type="scientific">Lederbergia ruris</name>
    <dbReference type="NCBI Taxonomy" id="217495"/>
    <lineage>
        <taxon>Bacteria</taxon>
        <taxon>Bacillati</taxon>
        <taxon>Bacillota</taxon>
        <taxon>Bacilli</taxon>
        <taxon>Bacillales</taxon>
        <taxon>Bacillaceae</taxon>
        <taxon>Lederbergia</taxon>
    </lineage>
</organism>
<gene>
    <name evidence="2" type="ORF">J8TS2_21720</name>
</gene>
<dbReference type="RefSeq" id="WP_212966303.1">
    <property type="nucleotide sequence ID" value="NZ_BORB01000016.1"/>
</dbReference>
<proteinExistence type="predicted"/>
<evidence type="ECO:0000313" key="3">
    <source>
        <dbReference type="Proteomes" id="UP000679950"/>
    </source>
</evidence>
<feature type="compositionally biased region" description="Polar residues" evidence="1">
    <location>
        <begin position="26"/>
        <end position="36"/>
    </location>
</feature>
<evidence type="ECO:0000256" key="1">
    <source>
        <dbReference type="SAM" id="MobiDB-lite"/>
    </source>
</evidence>
<feature type="region of interest" description="Disordered" evidence="1">
    <location>
        <begin position="1"/>
        <end position="36"/>
    </location>
</feature>
<protein>
    <recommendedName>
        <fullName evidence="4">YpzG family protein</fullName>
    </recommendedName>
</protein>
<comment type="caution">
    <text evidence="2">The sequence shown here is derived from an EMBL/GenBank/DDBJ whole genome shotgun (WGS) entry which is preliminary data.</text>
</comment>
<evidence type="ECO:0000313" key="2">
    <source>
        <dbReference type="EMBL" id="GIN57853.1"/>
    </source>
</evidence>
<name>A0ABQ4KKF5_9BACI</name>
<dbReference type="EMBL" id="BORB01000016">
    <property type="protein sequence ID" value="GIN57853.1"/>
    <property type="molecule type" value="Genomic_DNA"/>
</dbReference>
<dbReference type="InterPro" id="IPR025413">
    <property type="entry name" value="YpzG-like"/>
</dbReference>
<reference evidence="2 3" key="1">
    <citation type="submission" date="2021-03" db="EMBL/GenBank/DDBJ databases">
        <title>Antimicrobial resistance genes in bacteria isolated from Japanese honey, and their potential for conferring macrolide and lincosamide resistance in the American foulbrood pathogen Paenibacillus larvae.</title>
        <authorList>
            <person name="Okamoto M."/>
            <person name="Kumagai M."/>
            <person name="Kanamori H."/>
            <person name="Takamatsu D."/>
        </authorList>
    </citation>
    <scope>NUCLEOTIDE SEQUENCE [LARGE SCALE GENOMIC DNA]</scope>
    <source>
        <strain evidence="2 3">J8TS2</strain>
    </source>
</reference>
<feature type="compositionally biased region" description="Polar residues" evidence="1">
    <location>
        <begin position="7"/>
        <end position="16"/>
    </location>
</feature>
<sequence length="54" mass="6215">MGKIDGNTHQNRNLSPFNRGYYNPKKMSSQVNGQTELSQTDIIRERAAVTKYKK</sequence>
<dbReference type="Pfam" id="PF14139">
    <property type="entry name" value="YpzG"/>
    <property type="match status" value="1"/>
</dbReference>
<dbReference type="Proteomes" id="UP000679950">
    <property type="component" value="Unassembled WGS sequence"/>
</dbReference>